<dbReference type="PANTHER" id="PTHR34699:SF2">
    <property type="entry name" value="NON-CANONICAL PURINE NTP PHOSPHATASE_PRRC1 DOMAIN-CONTAINING PROTEIN"/>
    <property type="match status" value="1"/>
</dbReference>
<keyword evidence="14" id="KW-1185">Reference proteome</keyword>
<comment type="cofactor">
    <cofactor evidence="11">
        <name>Mg(2+)</name>
        <dbReference type="ChEBI" id="CHEBI:18420"/>
    </cofactor>
    <cofactor evidence="11">
        <name>Mn(2+)</name>
        <dbReference type="ChEBI" id="CHEBI:29035"/>
    </cofactor>
    <text evidence="11">Binds 1 divalent metal cation per subunit; can use either Mg(2+) or Mn(2+).</text>
</comment>
<dbReference type="NCBIfam" id="NF003459">
    <property type="entry name" value="PRK05074.1"/>
    <property type="match status" value="1"/>
</dbReference>
<dbReference type="GO" id="GO:0009117">
    <property type="term" value="P:nucleotide metabolic process"/>
    <property type="evidence" value="ECO:0007669"/>
    <property type="project" value="UniProtKB-KW"/>
</dbReference>
<name>A0A975DFH2_9GAMM</name>
<dbReference type="InterPro" id="IPR026533">
    <property type="entry name" value="NTPase/PRRC1"/>
</dbReference>
<evidence type="ECO:0000256" key="10">
    <source>
        <dbReference type="ARBA" id="ARBA00060855"/>
    </source>
</evidence>
<sequence>MGCVVKKLKILVGSKNPVKVVAAKTVFELYYPDHEIDCLGLHAPSKVPDQPIGEDETRIGAENRVIFLQANHDADFYCAMEGGAADFSFGPATFAYVVIANRDHTSIGRSSNLPLPPVFYQALLSGEELGNVLDNAFNTTNVKQKGGAIGLLTHHHATRESTYTQALTLAMAPFNFPELYIGV</sequence>
<feature type="binding site" evidence="11">
    <location>
        <position position="73"/>
    </location>
    <ligand>
        <name>Mg(2+)</name>
        <dbReference type="ChEBI" id="CHEBI:18420"/>
    </ligand>
</feature>
<comment type="caution">
    <text evidence="11">Lacks conserved residue(s) required for the propagation of feature annotation.</text>
</comment>
<evidence type="ECO:0000256" key="9">
    <source>
        <dbReference type="ARBA" id="ARBA00048781"/>
    </source>
</evidence>
<comment type="subunit">
    <text evidence="11">Homodimer.</text>
</comment>
<evidence type="ECO:0000256" key="6">
    <source>
        <dbReference type="ARBA" id="ARBA00023080"/>
    </source>
</evidence>
<evidence type="ECO:0000256" key="7">
    <source>
        <dbReference type="ARBA" id="ARBA00023211"/>
    </source>
</evidence>
<comment type="cofactor">
    <cofactor evidence="1">
        <name>Mn(2+)</name>
        <dbReference type="ChEBI" id="CHEBI:29035"/>
    </cofactor>
</comment>
<evidence type="ECO:0000256" key="3">
    <source>
        <dbReference type="ARBA" id="ARBA00022741"/>
    </source>
</evidence>
<evidence type="ECO:0000256" key="2">
    <source>
        <dbReference type="ARBA" id="ARBA00022723"/>
    </source>
</evidence>
<dbReference type="FunFam" id="3.90.950.10:FF:000002">
    <property type="entry name" value="Inosine/xanthosine triphosphatase"/>
    <property type="match status" value="1"/>
</dbReference>
<evidence type="ECO:0000256" key="1">
    <source>
        <dbReference type="ARBA" id="ARBA00001936"/>
    </source>
</evidence>
<proteinExistence type="inferred from homology"/>
<dbReference type="InterPro" id="IPR029001">
    <property type="entry name" value="ITPase-like_fam"/>
</dbReference>
<dbReference type="Proteomes" id="UP000664904">
    <property type="component" value="Chromosome"/>
</dbReference>
<dbReference type="EMBL" id="CP072133">
    <property type="protein sequence ID" value="QTH70147.1"/>
    <property type="molecule type" value="Genomic_DNA"/>
</dbReference>
<evidence type="ECO:0000256" key="4">
    <source>
        <dbReference type="ARBA" id="ARBA00022801"/>
    </source>
</evidence>
<evidence type="ECO:0000259" key="12">
    <source>
        <dbReference type="Pfam" id="PF01931"/>
    </source>
</evidence>
<dbReference type="Gene3D" id="3.90.950.10">
    <property type="match status" value="1"/>
</dbReference>
<evidence type="ECO:0000256" key="5">
    <source>
        <dbReference type="ARBA" id="ARBA00022842"/>
    </source>
</evidence>
<dbReference type="EC" id="3.6.1.73" evidence="11"/>
<dbReference type="HAMAP" id="MF_00648">
    <property type="entry name" value="Non_canon_purine_NTPase_YjjX"/>
    <property type="match status" value="1"/>
</dbReference>
<feature type="domain" description="Non-canonical purine NTP phosphatase/PRRC1" evidence="12">
    <location>
        <begin position="13"/>
        <end position="174"/>
    </location>
</feature>
<comment type="similarity">
    <text evidence="10 11">Belongs to the YjjX NTPase family.</text>
</comment>
<dbReference type="GO" id="GO:0006772">
    <property type="term" value="P:thiamine metabolic process"/>
    <property type="evidence" value="ECO:0007669"/>
    <property type="project" value="TreeGrafter"/>
</dbReference>
<feature type="binding site" evidence="11">
    <location>
        <begin position="73"/>
        <end position="74"/>
    </location>
    <ligand>
        <name>substrate</name>
    </ligand>
</feature>
<dbReference type="SUPFAM" id="SSF52972">
    <property type="entry name" value="ITPase-like"/>
    <property type="match status" value="1"/>
</dbReference>
<comment type="catalytic activity">
    <reaction evidence="9 11">
        <text>XTP + H2O = XDP + phosphate + H(+)</text>
        <dbReference type="Rhea" id="RHEA:28406"/>
        <dbReference type="ChEBI" id="CHEBI:15377"/>
        <dbReference type="ChEBI" id="CHEBI:15378"/>
        <dbReference type="ChEBI" id="CHEBI:43474"/>
        <dbReference type="ChEBI" id="CHEBI:59884"/>
        <dbReference type="ChEBI" id="CHEBI:61314"/>
        <dbReference type="EC" id="3.6.1.73"/>
    </reaction>
</comment>
<keyword evidence="2 11" id="KW-0479">Metal-binding</keyword>
<accession>A0A975DFH2</accession>
<keyword evidence="4 11" id="KW-0378">Hydrolase</keyword>
<dbReference type="InterPro" id="IPR050299">
    <property type="entry name" value="YjjX_NTPase"/>
</dbReference>
<keyword evidence="6 11" id="KW-0546">Nucleotide metabolism</keyword>
<dbReference type="KEGG" id="pxi:J5O05_08735"/>
<dbReference type="GO" id="GO:0103023">
    <property type="term" value="F:ITPase activity"/>
    <property type="evidence" value="ECO:0007669"/>
    <property type="project" value="UniProtKB-EC"/>
</dbReference>
<dbReference type="GO" id="GO:0000166">
    <property type="term" value="F:nucleotide binding"/>
    <property type="evidence" value="ECO:0007669"/>
    <property type="project" value="UniProtKB-KW"/>
</dbReference>
<keyword evidence="7 11" id="KW-0464">Manganese</keyword>
<protein>
    <recommendedName>
        <fullName evidence="11">Inosine/xanthosine triphosphatase</fullName>
        <shortName evidence="11">ITPase/XTPase</shortName>
        <ecNumber evidence="11">3.6.1.73</ecNumber>
    </recommendedName>
    <alternativeName>
        <fullName evidence="11">Non-canonical purine NTP phosphatase</fullName>
    </alternativeName>
    <alternativeName>
        <fullName evidence="11">Non-standard purine NTP phosphatase</fullName>
    </alternativeName>
    <alternativeName>
        <fullName evidence="11">Nucleoside-triphosphate phosphatase</fullName>
        <shortName evidence="11">NTPase</shortName>
    </alternativeName>
</protein>
<comment type="catalytic activity">
    <reaction evidence="8 11">
        <text>ITP + H2O = IDP + phosphate + H(+)</text>
        <dbReference type="Rhea" id="RHEA:28330"/>
        <dbReference type="ChEBI" id="CHEBI:15377"/>
        <dbReference type="ChEBI" id="CHEBI:15378"/>
        <dbReference type="ChEBI" id="CHEBI:43474"/>
        <dbReference type="ChEBI" id="CHEBI:58280"/>
        <dbReference type="ChEBI" id="CHEBI:61402"/>
        <dbReference type="EC" id="3.6.1.73"/>
    </reaction>
</comment>
<dbReference type="NCBIfam" id="TIGR00258">
    <property type="entry name" value="inosine/xanthosine triphosphatase"/>
    <property type="match status" value="1"/>
</dbReference>
<evidence type="ECO:0000256" key="8">
    <source>
        <dbReference type="ARBA" id="ARBA00048174"/>
    </source>
</evidence>
<evidence type="ECO:0000313" key="13">
    <source>
        <dbReference type="EMBL" id="QTH70147.1"/>
    </source>
</evidence>
<reference evidence="13" key="1">
    <citation type="submission" date="2021-03" db="EMBL/GenBank/DDBJ databases">
        <title>Complete Genome of Pseudoalteromonas xiamenensis STKMTI.2, a new potential marine bacterium producing anti-Vibrio compounds.</title>
        <authorList>
            <person name="Handayani D.P."/>
            <person name="Isnansetyo A."/>
            <person name="Istiqomah I."/>
            <person name="Jumina J."/>
        </authorList>
    </citation>
    <scope>NUCLEOTIDE SEQUENCE</scope>
    <source>
        <strain evidence="13">STKMTI.2</strain>
    </source>
</reference>
<gene>
    <name evidence="13" type="primary">yjjX</name>
    <name evidence="13" type="ORF">J5O05_08735</name>
</gene>
<keyword evidence="5 11" id="KW-0460">Magnesium</keyword>
<evidence type="ECO:0000256" key="11">
    <source>
        <dbReference type="HAMAP-Rule" id="MF_00648"/>
    </source>
</evidence>
<dbReference type="AlphaFoldDB" id="A0A975DFH2"/>
<dbReference type="Pfam" id="PF01931">
    <property type="entry name" value="NTPase_I-T"/>
    <property type="match status" value="1"/>
</dbReference>
<dbReference type="PANTHER" id="PTHR34699">
    <property type="match status" value="1"/>
</dbReference>
<organism evidence="13 14">
    <name type="scientific">Pseudoalteromonas xiamenensis</name>
    <dbReference type="NCBI Taxonomy" id="882626"/>
    <lineage>
        <taxon>Bacteria</taxon>
        <taxon>Pseudomonadati</taxon>
        <taxon>Pseudomonadota</taxon>
        <taxon>Gammaproteobacteria</taxon>
        <taxon>Alteromonadales</taxon>
        <taxon>Pseudoalteromonadaceae</taxon>
        <taxon>Pseudoalteromonas</taxon>
    </lineage>
</organism>
<dbReference type="InterPro" id="IPR002786">
    <property type="entry name" value="Non_canon_purine_NTPase"/>
</dbReference>
<dbReference type="GO" id="GO:0046872">
    <property type="term" value="F:metal ion binding"/>
    <property type="evidence" value="ECO:0007669"/>
    <property type="project" value="UniProtKB-KW"/>
</dbReference>
<keyword evidence="3 11" id="KW-0547">Nucleotide-binding</keyword>
<evidence type="ECO:0000313" key="14">
    <source>
        <dbReference type="Proteomes" id="UP000664904"/>
    </source>
</evidence>
<comment type="function">
    <text evidence="11">Phosphatase that hydrolyzes non-canonical purine nucleotides such as XTP and ITP to their respective diphosphate derivatives. Probably excludes non-canonical purines from DNA/RNA precursor pool, thus preventing their incorporation into DNA/RNA and avoiding chromosomal lesions.</text>
</comment>